<name>C1G6I3_PARBD</name>
<dbReference type="RefSeq" id="XP_010758135.1">
    <property type="nucleotide sequence ID" value="XM_010759833.1"/>
</dbReference>
<dbReference type="KEGG" id="pbn:PADG_02788"/>
<dbReference type="AlphaFoldDB" id="C1G6I3"/>
<dbReference type="VEuPathDB" id="FungiDB:PADG_02788"/>
<dbReference type="EMBL" id="KN275959">
    <property type="protein sequence ID" value="EEH46690.2"/>
    <property type="molecule type" value="Genomic_DNA"/>
</dbReference>
<protein>
    <submittedName>
        <fullName evidence="1">Uncharacterized protein</fullName>
    </submittedName>
</protein>
<evidence type="ECO:0000313" key="1">
    <source>
        <dbReference type="EMBL" id="EEH46690.2"/>
    </source>
</evidence>
<dbReference type="GeneID" id="22582211"/>
<dbReference type="OrthoDB" id="506498at2759"/>
<dbReference type="HOGENOM" id="CLU_1082214_0_0_1"/>
<organism evidence="1 2">
    <name type="scientific">Paracoccidioides brasiliensis (strain Pb18)</name>
    <dbReference type="NCBI Taxonomy" id="502780"/>
    <lineage>
        <taxon>Eukaryota</taxon>
        <taxon>Fungi</taxon>
        <taxon>Dikarya</taxon>
        <taxon>Ascomycota</taxon>
        <taxon>Pezizomycotina</taxon>
        <taxon>Eurotiomycetes</taxon>
        <taxon>Eurotiomycetidae</taxon>
        <taxon>Onygenales</taxon>
        <taxon>Ajellomycetaceae</taxon>
        <taxon>Paracoccidioides</taxon>
    </lineage>
</organism>
<dbReference type="Proteomes" id="UP000001628">
    <property type="component" value="Unassembled WGS sequence"/>
</dbReference>
<dbReference type="InParanoid" id="C1G6I3"/>
<gene>
    <name evidence="1" type="ORF">PADG_02788</name>
</gene>
<sequence length="257" mass="29072">MALLFLSVQVNCFDSVVFRSARVLSDANDGVGRPPCVCYGRYSGGGEDLVLVRRLTEATGESASSAEWDFIRTATAMNSNAVVEHYCRGGDFTSHVCRQAFQDLVTGIAQATRRIHRRGFGTQVRNHVPKPGAQVWDEIAWGSALYIQHLIDDNDLPAEHLPDYRNELFHPGITFWCRTHAFMTLQGVIAESLYRGFEMLNVAKVTRNYELTMLEWAKRLDFELGTPTNALRRAHHLVAEWTLSPGPPFSRRIIHFY</sequence>
<accession>C1G6I3</accession>
<proteinExistence type="predicted"/>
<keyword evidence="2" id="KW-1185">Reference proteome</keyword>
<reference evidence="1 2" key="1">
    <citation type="journal article" date="2011" name="PLoS Genet.">
        <title>Comparative genomic analysis of human fungal pathogens causing paracoccidioidomycosis.</title>
        <authorList>
            <person name="Desjardins C.A."/>
            <person name="Champion M.D."/>
            <person name="Holder J.W."/>
            <person name="Muszewska A."/>
            <person name="Goldberg J."/>
            <person name="Bailao A.M."/>
            <person name="Brigido M.M."/>
            <person name="Ferreira M.E."/>
            <person name="Garcia A.M."/>
            <person name="Grynberg M."/>
            <person name="Gujja S."/>
            <person name="Heiman D.I."/>
            <person name="Henn M.R."/>
            <person name="Kodira C.D."/>
            <person name="Leon-Narvaez H."/>
            <person name="Longo L.V."/>
            <person name="Ma L.J."/>
            <person name="Malavazi I."/>
            <person name="Matsuo A.L."/>
            <person name="Morais F.V."/>
            <person name="Pereira M."/>
            <person name="Rodriguez-Brito S."/>
            <person name="Sakthikumar S."/>
            <person name="Salem-Izacc S.M."/>
            <person name="Sykes S.M."/>
            <person name="Teixeira M.M."/>
            <person name="Vallejo M.C."/>
            <person name="Walter M.E."/>
            <person name="Yandava C."/>
            <person name="Young S."/>
            <person name="Zeng Q."/>
            <person name="Zucker J."/>
            <person name="Felipe M.S."/>
            <person name="Goldman G.H."/>
            <person name="Haas B.J."/>
            <person name="McEwen J.G."/>
            <person name="Nino-Vega G."/>
            <person name="Puccia R."/>
            <person name="San-Blas G."/>
            <person name="Soares C.M."/>
            <person name="Birren B.W."/>
            <person name="Cuomo C.A."/>
        </authorList>
    </citation>
    <scope>NUCLEOTIDE SEQUENCE [LARGE SCALE GENOMIC DNA]</scope>
    <source>
        <strain evidence="1 2">Pb18</strain>
    </source>
</reference>
<dbReference type="eggNOG" id="ENOG502RR0J">
    <property type="taxonomic scope" value="Eukaryota"/>
</dbReference>
<evidence type="ECO:0000313" key="2">
    <source>
        <dbReference type="Proteomes" id="UP000001628"/>
    </source>
</evidence>